<feature type="transmembrane region" description="Helical" evidence="7">
    <location>
        <begin position="374"/>
        <end position="399"/>
    </location>
</feature>
<comment type="subunit">
    <text evidence="7">The complex comprises the extracytoplasmic solute receptor protein and the two transmembrane proteins.</text>
</comment>
<comment type="subcellular location">
    <subcellularLocation>
        <location evidence="1 7">Cell inner membrane</location>
        <topology evidence="1 7">Multi-pass membrane protein</topology>
    </subcellularLocation>
</comment>
<protein>
    <recommendedName>
        <fullName evidence="7">TRAP transporter large permease protein</fullName>
    </recommendedName>
</protein>
<dbReference type="PANTHER" id="PTHR33362">
    <property type="entry name" value="SIALIC ACID TRAP TRANSPORTER PERMEASE PROTEIN SIAT-RELATED"/>
    <property type="match status" value="1"/>
</dbReference>
<feature type="transmembrane region" description="Helical" evidence="7">
    <location>
        <begin position="171"/>
        <end position="195"/>
    </location>
</feature>
<evidence type="ECO:0000256" key="5">
    <source>
        <dbReference type="ARBA" id="ARBA00022989"/>
    </source>
</evidence>
<dbReference type="InterPro" id="IPR004681">
    <property type="entry name" value="TRAP_DctM"/>
</dbReference>
<feature type="transmembrane region" description="Helical" evidence="7">
    <location>
        <begin position="138"/>
        <end position="165"/>
    </location>
</feature>
<evidence type="ECO:0000256" key="3">
    <source>
        <dbReference type="ARBA" id="ARBA00022519"/>
    </source>
</evidence>
<evidence type="ECO:0000256" key="6">
    <source>
        <dbReference type="ARBA" id="ARBA00023136"/>
    </source>
</evidence>
<evidence type="ECO:0000256" key="7">
    <source>
        <dbReference type="RuleBase" id="RU369079"/>
    </source>
</evidence>
<feature type="transmembrane region" description="Helical" evidence="7">
    <location>
        <begin position="231"/>
        <end position="253"/>
    </location>
</feature>
<dbReference type="EMBL" id="SOZD01000001">
    <property type="protein sequence ID" value="TFF27219.1"/>
    <property type="molecule type" value="Genomic_DNA"/>
</dbReference>
<keyword evidence="3 7" id="KW-0997">Cell inner membrane</keyword>
<keyword evidence="4 7" id="KW-0812">Transmembrane</keyword>
<evidence type="ECO:0000256" key="1">
    <source>
        <dbReference type="ARBA" id="ARBA00004429"/>
    </source>
</evidence>
<feature type="transmembrane region" description="Helical" evidence="7">
    <location>
        <begin position="411"/>
        <end position="432"/>
    </location>
</feature>
<keyword evidence="10" id="KW-1185">Reference proteome</keyword>
<feature type="transmembrane region" description="Helical" evidence="7">
    <location>
        <begin position="290"/>
        <end position="312"/>
    </location>
</feature>
<evidence type="ECO:0000256" key="2">
    <source>
        <dbReference type="ARBA" id="ARBA00022475"/>
    </source>
</evidence>
<keyword evidence="7" id="KW-0813">Transport</keyword>
<sequence>MFDLDPGTAMVILFFVLLALRVPVAFALGLSSLYAMWQLGFGLDLVGDLLSSGIAKFSLLAIPFFILAGVLMGTVGIAERMIRFFRVLVGSLPGGMGVVGTVVCLFWGAVSGSGPASVAAIGPLIIRGMEEDGYPRPFAAALVCTGAALSIVIPPSIGLVIYGVIAETSIAQLFIAAVVPGLFMGVLMILTLPFAGKARHAARGAASGTGLDAIAPAPYRDMPYVRRLGHAFVEAFWGLMTPVVILGGIYGGVFTPTEAAIVATVYALFVGLFIYRTLSFATLYASLVEASASSAVVMLVVTFASLFGWVVTVDDLVGKYSGALLAVSDNQWVILAIIMIVVLIAGMFMDAITIMFIALPIFLPVVHQLGWDPVWFGVALMVNLAIGLFTPPVGINLFVAANITRMSLERIALGAVPFLITSLIGLAIIAAFPEMSQFLSAWMQ</sequence>
<dbReference type="AlphaFoldDB" id="A0A4Y8RSB6"/>
<dbReference type="InterPro" id="IPR010656">
    <property type="entry name" value="DctM"/>
</dbReference>
<dbReference type="Pfam" id="PF06808">
    <property type="entry name" value="DctM"/>
    <property type="match status" value="1"/>
</dbReference>
<evidence type="ECO:0000313" key="10">
    <source>
        <dbReference type="Proteomes" id="UP000298179"/>
    </source>
</evidence>
<dbReference type="PANTHER" id="PTHR33362:SF5">
    <property type="entry name" value="C4-DICARBOXYLATE TRAP TRANSPORTER LARGE PERMEASE PROTEIN DCTM"/>
    <property type="match status" value="1"/>
</dbReference>
<feature type="transmembrane region" description="Helical" evidence="7">
    <location>
        <begin position="332"/>
        <end position="362"/>
    </location>
</feature>
<gene>
    <name evidence="9" type="ORF">E3C22_01690</name>
</gene>
<dbReference type="RefSeq" id="WP_134759619.1">
    <property type="nucleotide sequence ID" value="NZ_SOZD01000001.1"/>
</dbReference>
<dbReference type="PIRSF" id="PIRSF006066">
    <property type="entry name" value="HI0050"/>
    <property type="match status" value="1"/>
</dbReference>
<evidence type="ECO:0000259" key="8">
    <source>
        <dbReference type="Pfam" id="PF06808"/>
    </source>
</evidence>
<feature type="transmembrane region" description="Helical" evidence="7">
    <location>
        <begin position="98"/>
        <end position="126"/>
    </location>
</feature>
<dbReference type="OrthoDB" id="9790209at2"/>
<keyword evidence="6 7" id="KW-0472">Membrane</keyword>
<organism evidence="9 10">
    <name type="scientific">Jiella endophytica</name>
    <dbReference type="NCBI Taxonomy" id="2558362"/>
    <lineage>
        <taxon>Bacteria</taxon>
        <taxon>Pseudomonadati</taxon>
        <taxon>Pseudomonadota</taxon>
        <taxon>Alphaproteobacteria</taxon>
        <taxon>Hyphomicrobiales</taxon>
        <taxon>Aurantimonadaceae</taxon>
        <taxon>Jiella</taxon>
    </lineage>
</organism>
<feature type="domain" description="TRAP C4-dicarboxylate transport system permease DctM subunit" evidence="8">
    <location>
        <begin position="11"/>
        <end position="435"/>
    </location>
</feature>
<dbReference type="GO" id="GO:0005886">
    <property type="term" value="C:plasma membrane"/>
    <property type="evidence" value="ECO:0007669"/>
    <property type="project" value="UniProtKB-SubCell"/>
</dbReference>
<feature type="transmembrane region" description="Helical" evidence="7">
    <location>
        <begin position="57"/>
        <end position="78"/>
    </location>
</feature>
<dbReference type="GO" id="GO:0022857">
    <property type="term" value="F:transmembrane transporter activity"/>
    <property type="evidence" value="ECO:0007669"/>
    <property type="project" value="UniProtKB-UniRule"/>
</dbReference>
<evidence type="ECO:0000313" key="9">
    <source>
        <dbReference type="EMBL" id="TFF27219.1"/>
    </source>
</evidence>
<name>A0A4Y8RSB6_9HYPH</name>
<accession>A0A4Y8RSB6</accession>
<keyword evidence="5 7" id="KW-1133">Transmembrane helix</keyword>
<dbReference type="Proteomes" id="UP000298179">
    <property type="component" value="Unassembled WGS sequence"/>
</dbReference>
<keyword evidence="2" id="KW-1003">Cell membrane</keyword>
<reference evidence="9 10" key="1">
    <citation type="submission" date="2019-03" db="EMBL/GenBank/DDBJ databases">
        <title>Jiella endophytica sp. nov., a novel endophytic bacterium isolated from root of Ficus microcarpa Linn. f.</title>
        <authorList>
            <person name="Tuo L."/>
        </authorList>
    </citation>
    <scope>NUCLEOTIDE SEQUENCE [LARGE SCALE GENOMIC DNA]</scope>
    <source>
        <strain evidence="9 10">CBS5Q-3</strain>
    </source>
</reference>
<comment type="caution">
    <text evidence="9">The sequence shown here is derived from an EMBL/GenBank/DDBJ whole genome shotgun (WGS) entry which is preliminary data.</text>
</comment>
<feature type="transmembrane region" description="Helical" evidence="7">
    <location>
        <begin position="12"/>
        <end position="37"/>
    </location>
</feature>
<comment type="function">
    <text evidence="7">Part of the tripartite ATP-independent periplasmic (TRAP) transport system.</text>
</comment>
<proteinExistence type="inferred from homology"/>
<dbReference type="NCBIfam" id="TIGR00786">
    <property type="entry name" value="dctM"/>
    <property type="match status" value="1"/>
</dbReference>
<comment type="similarity">
    <text evidence="7">Belongs to the TRAP transporter large permease family.</text>
</comment>
<evidence type="ECO:0000256" key="4">
    <source>
        <dbReference type="ARBA" id="ARBA00022692"/>
    </source>
</evidence>
<feature type="transmembrane region" description="Helical" evidence="7">
    <location>
        <begin position="259"/>
        <end position="278"/>
    </location>
</feature>